<dbReference type="Proteomes" id="UP000191672">
    <property type="component" value="Unassembled WGS sequence"/>
</dbReference>
<proteinExistence type="predicted"/>
<dbReference type="EMBL" id="MDYN01000024">
    <property type="protein sequence ID" value="OQD81868.1"/>
    <property type="molecule type" value="Genomic_DNA"/>
</dbReference>
<sequence length="81" mass="8974">MPNEATKKAFHKEVLVVDPVRSVVKRVYEMARTTPKRDKAPIIGTGESMGTNVHIHDLTDLFSLFVKGALEGNELLRGPES</sequence>
<accession>A0A1V6PXT8</accession>
<protein>
    <submittedName>
        <fullName evidence="1">Uncharacterized protein</fullName>
    </submittedName>
</protein>
<dbReference type="AlphaFoldDB" id="A0A1V6PXT8"/>
<reference evidence="2" key="1">
    <citation type="journal article" date="2017" name="Nat. Microbiol.">
        <title>Global analysis of biosynthetic gene clusters reveals vast potential of secondary metabolite production in Penicillium species.</title>
        <authorList>
            <person name="Nielsen J.C."/>
            <person name="Grijseels S."/>
            <person name="Prigent S."/>
            <person name="Ji B."/>
            <person name="Dainat J."/>
            <person name="Nielsen K.F."/>
            <person name="Frisvad J.C."/>
            <person name="Workman M."/>
            <person name="Nielsen J."/>
        </authorList>
    </citation>
    <scope>NUCLEOTIDE SEQUENCE [LARGE SCALE GENOMIC DNA]</scope>
    <source>
        <strain evidence="2">IBT 31811</strain>
    </source>
</reference>
<keyword evidence="2" id="KW-1185">Reference proteome</keyword>
<comment type="caution">
    <text evidence="1">The sequence shown here is derived from an EMBL/GenBank/DDBJ whole genome shotgun (WGS) entry which is preliminary data.</text>
</comment>
<evidence type="ECO:0000313" key="1">
    <source>
        <dbReference type="EMBL" id="OQD81868.1"/>
    </source>
</evidence>
<evidence type="ECO:0000313" key="2">
    <source>
        <dbReference type="Proteomes" id="UP000191672"/>
    </source>
</evidence>
<name>A0A1V6PXT8_9EURO</name>
<organism evidence="1 2">
    <name type="scientific">Penicillium antarcticum</name>
    <dbReference type="NCBI Taxonomy" id="416450"/>
    <lineage>
        <taxon>Eukaryota</taxon>
        <taxon>Fungi</taxon>
        <taxon>Dikarya</taxon>
        <taxon>Ascomycota</taxon>
        <taxon>Pezizomycotina</taxon>
        <taxon>Eurotiomycetes</taxon>
        <taxon>Eurotiomycetidae</taxon>
        <taxon>Eurotiales</taxon>
        <taxon>Aspergillaceae</taxon>
        <taxon>Penicillium</taxon>
    </lineage>
</organism>
<gene>
    <name evidence="1" type="ORF">PENANT_c024G08023</name>
</gene>